<dbReference type="Proteomes" id="UP000237682">
    <property type="component" value="Unassembled WGS sequence"/>
</dbReference>
<evidence type="ECO:0000256" key="3">
    <source>
        <dbReference type="ARBA" id="ARBA00023082"/>
    </source>
</evidence>
<comment type="caution">
    <text evidence="7">The sequence shown here is derived from an EMBL/GenBank/DDBJ whole genome shotgun (WGS) entry which is preliminary data.</text>
</comment>
<protein>
    <submittedName>
        <fullName evidence="7">RNA polymerase subunit sigma-24</fullName>
    </submittedName>
</protein>
<keyword evidence="8" id="KW-1185">Reference proteome</keyword>
<feature type="domain" description="RNA polymerase sigma factor 70 region 4 type 2" evidence="6">
    <location>
        <begin position="109"/>
        <end position="157"/>
    </location>
</feature>
<dbReference type="InterPro" id="IPR039425">
    <property type="entry name" value="RNA_pol_sigma-70-like"/>
</dbReference>
<feature type="domain" description="RNA polymerase sigma-70 region 2" evidence="5">
    <location>
        <begin position="8"/>
        <end position="75"/>
    </location>
</feature>
<dbReference type="PANTHER" id="PTHR43133">
    <property type="entry name" value="RNA POLYMERASE ECF-TYPE SIGMA FACTO"/>
    <property type="match status" value="1"/>
</dbReference>
<dbReference type="InterPro" id="IPR014284">
    <property type="entry name" value="RNA_pol_sigma-70_dom"/>
</dbReference>
<evidence type="ECO:0000256" key="2">
    <source>
        <dbReference type="ARBA" id="ARBA00023015"/>
    </source>
</evidence>
<dbReference type="GO" id="GO:0003677">
    <property type="term" value="F:DNA binding"/>
    <property type="evidence" value="ECO:0007669"/>
    <property type="project" value="InterPro"/>
</dbReference>
<dbReference type="SUPFAM" id="SSF88659">
    <property type="entry name" value="Sigma3 and sigma4 domains of RNA polymerase sigma factors"/>
    <property type="match status" value="1"/>
</dbReference>
<dbReference type="Gene3D" id="1.10.1740.10">
    <property type="match status" value="1"/>
</dbReference>
<evidence type="ECO:0000256" key="1">
    <source>
        <dbReference type="ARBA" id="ARBA00010641"/>
    </source>
</evidence>
<dbReference type="Pfam" id="PF04542">
    <property type="entry name" value="Sigma70_r2"/>
    <property type="match status" value="1"/>
</dbReference>
<dbReference type="RefSeq" id="WP_105860158.1">
    <property type="nucleotide sequence ID" value="NZ_PUEJ01000001.1"/>
</dbReference>
<dbReference type="InterPro" id="IPR013324">
    <property type="entry name" value="RNA_pol_sigma_r3/r4-like"/>
</dbReference>
<dbReference type="InterPro" id="IPR007627">
    <property type="entry name" value="RNA_pol_sigma70_r2"/>
</dbReference>
<reference evidence="7 8" key="1">
    <citation type="submission" date="2018-02" db="EMBL/GenBank/DDBJ databases">
        <title>Whole genome sequencing of endophytic bacterium.</title>
        <authorList>
            <person name="Eedara R."/>
            <person name="Podile A.R."/>
        </authorList>
    </citation>
    <scope>NUCLEOTIDE SEQUENCE [LARGE SCALE GENOMIC DNA]</scope>
    <source>
        <strain evidence="7 8">RP1T</strain>
    </source>
</reference>
<dbReference type="OrthoDB" id="9794372at2"/>
<evidence type="ECO:0000256" key="4">
    <source>
        <dbReference type="ARBA" id="ARBA00023163"/>
    </source>
</evidence>
<dbReference type="Gene3D" id="1.10.10.10">
    <property type="entry name" value="Winged helix-like DNA-binding domain superfamily/Winged helix DNA-binding domain"/>
    <property type="match status" value="1"/>
</dbReference>
<evidence type="ECO:0000313" key="7">
    <source>
        <dbReference type="EMBL" id="PRH89192.1"/>
    </source>
</evidence>
<keyword evidence="4" id="KW-0804">Transcription</keyword>
<dbReference type="InterPro" id="IPR013325">
    <property type="entry name" value="RNA_pol_sigma_r2"/>
</dbReference>
<name>A0A2S9QIR0_9HYPH</name>
<dbReference type="SUPFAM" id="SSF88946">
    <property type="entry name" value="Sigma2 domain of RNA polymerase sigma factors"/>
    <property type="match status" value="1"/>
</dbReference>
<dbReference type="PANTHER" id="PTHR43133:SF63">
    <property type="entry name" value="RNA POLYMERASE SIGMA FACTOR FECI-RELATED"/>
    <property type="match status" value="1"/>
</dbReference>
<dbReference type="AlphaFoldDB" id="A0A2S9QIR0"/>
<evidence type="ECO:0000259" key="6">
    <source>
        <dbReference type="Pfam" id="PF08281"/>
    </source>
</evidence>
<dbReference type="GO" id="GO:0006352">
    <property type="term" value="P:DNA-templated transcription initiation"/>
    <property type="evidence" value="ECO:0007669"/>
    <property type="project" value="InterPro"/>
</dbReference>
<dbReference type="NCBIfam" id="TIGR02937">
    <property type="entry name" value="sigma70-ECF"/>
    <property type="match status" value="1"/>
</dbReference>
<evidence type="ECO:0000259" key="5">
    <source>
        <dbReference type="Pfam" id="PF04542"/>
    </source>
</evidence>
<dbReference type="InterPro" id="IPR036388">
    <property type="entry name" value="WH-like_DNA-bd_sf"/>
</dbReference>
<organism evidence="7 8">
    <name type="scientific">Labrys okinawensis</name>
    <dbReference type="NCBI Taxonomy" id="346911"/>
    <lineage>
        <taxon>Bacteria</taxon>
        <taxon>Pseudomonadati</taxon>
        <taxon>Pseudomonadota</taxon>
        <taxon>Alphaproteobacteria</taxon>
        <taxon>Hyphomicrobiales</taxon>
        <taxon>Xanthobacteraceae</taxon>
        <taxon>Labrys</taxon>
    </lineage>
</organism>
<comment type="similarity">
    <text evidence="1">Belongs to the sigma-70 factor family. ECF subfamily.</text>
</comment>
<sequence>MVLDIRTLFLRHAKEVSTALRRKGVTAENAADLTQETFLRLLSAEAHAELNHANPQALIHRIARNLRVDQQRRERLALRDDLADEAVAAISDDRPSPETIVIDRQRLAIVAAALADLPDRTRQAFQMHRLGEKTIGEIAQELGLSTTRTWTLIREAYLHVRARLQEKV</sequence>
<dbReference type="Pfam" id="PF08281">
    <property type="entry name" value="Sigma70_r4_2"/>
    <property type="match status" value="1"/>
</dbReference>
<dbReference type="InterPro" id="IPR013249">
    <property type="entry name" value="RNA_pol_sigma70_r4_t2"/>
</dbReference>
<gene>
    <name evidence="7" type="ORF">C5L14_00950</name>
</gene>
<evidence type="ECO:0000313" key="8">
    <source>
        <dbReference type="Proteomes" id="UP000237682"/>
    </source>
</evidence>
<proteinExistence type="inferred from homology"/>
<dbReference type="EMBL" id="PUEJ01000001">
    <property type="protein sequence ID" value="PRH89192.1"/>
    <property type="molecule type" value="Genomic_DNA"/>
</dbReference>
<dbReference type="GO" id="GO:0016987">
    <property type="term" value="F:sigma factor activity"/>
    <property type="evidence" value="ECO:0007669"/>
    <property type="project" value="UniProtKB-KW"/>
</dbReference>
<accession>A0A2S9QIR0</accession>
<keyword evidence="3" id="KW-0731">Sigma factor</keyword>
<keyword evidence="2" id="KW-0805">Transcription regulation</keyword>